<dbReference type="OMA" id="MRFRKYT"/>
<dbReference type="InParanoid" id="A8XJV5"/>
<evidence type="ECO:0000313" key="2">
    <source>
        <dbReference type="EMBL" id="CAP32931.2"/>
    </source>
</evidence>
<dbReference type="PANTHER" id="PTHR31552:SF9">
    <property type="entry name" value="SERPENTINE RECEPTOR CLASS GAMMA"/>
    <property type="match status" value="1"/>
</dbReference>
<dbReference type="eggNOG" id="ENOG502TJXH">
    <property type="taxonomic scope" value="Eukaryota"/>
</dbReference>
<feature type="transmembrane region" description="Helical" evidence="1">
    <location>
        <begin position="92"/>
        <end position="111"/>
    </location>
</feature>
<dbReference type="InterPro" id="IPR019426">
    <property type="entry name" value="7TM_GPCR_serpentine_rcpt_Srv"/>
</dbReference>
<gene>
    <name evidence="4" type="primary">srv-6</name>
    <name evidence="2" type="synonym">Cbr-srv-6</name>
    <name evidence="4" type="ORF">CBG14379</name>
    <name evidence="2" type="ORF">CBG_14379</name>
</gene>
<protein>
    <submittedName>
        <fullName evidence="2">Protein CBR-SRV-6</fullName>
    </submittedName>
</protein>
<evidence type="ECO:0000256" key="1">
    <source>
        <dbReference type="SAM" id="Phobius"/>
    </source>
</evidence>
<dbReference type="AlphaFoldDB" id="A8XJV5"/>
<feature type="transmembrane region" description="Helical" evidence="1">
    <location>
        <begin position="6"/>
        <end position="22"/>
    </location>
</feature>
<name>A8XJV5_CAEBR</name>
<feature type="transmembrane region" description="Helical" evidence="1">
    <location>
        <begin position="229"/>
        <end position="256"/>
    </location>
</feature>
<dbReference type="WormBase" id="CBG14379">
    <property type="protein sequence ID" value="CBP30121"/>
    <property type="gene ID" value="WBGene00034901"/>
    <property type="gene designation" value="Cbr-srv-6"/>
</dbReference>
<feature type="transmembrane region" description="Helical" evidence="1">
    <location>
        <begin position="34"/>
        <end position="55"/>
    </location>
</feature>
<dbReference type="Proteomes" id="UP000008549">
    <property type="component" value="Unassembled WGS sequence"/>
</dbReference>
<dbReference type="FunCoup" id="A8XJV5">
    <property type="interactions" value="136"/>
</dbReference>
<keyword evidence="1" id="KW-0812">Transmembrane</keyword>
<evidence type="ECO:0000313" key="3">
    <source>
        <dbReference type="Proteomes" id="UP000008549"/>
    </source>
</evidence>
<keyword evidence="3" id="KW-1185">Reference proteome</keyword>
<sequence>MPFEQSLLFLFGLMSIFLYLLIVRTLKKHRKTPLLGGTFFKLVVLQFYAETFFFLEFSLTMRFRKYTDFYLLFEPGTEFTGIVPRVISGVHYYVKVVVYIGYTVFAINRLLSALTVSSYNSQNISVWGPSTIRWITITQWSVPILAVLPTHAWPDFQFFLQITATAMRLNNDAFSTALISYVDGFCCLATCVFCIICYIITGFLIRKNWKRNSTTVFKKSSSQSSAERGLFISAVLSFCVLMLNLTVQILKIIISWNEMTNILAAYDISYPMVDLMYSHYPWVLIVTSSVLRRQLVYDVKLLIRNTLRLDEASMSMSRNGQTNAASKTVPAT</sequence>
<keyword evidence="1" id="KW-0472">Membrane</keyword>
<reference evidence="2 3" key="2">
    <citation type="journal article" date="2011" name="PLoS Genet.">
        <title>Caenorhabditis briggsae recombinant inbred line genotypes reveal inter-strain incompatibility and the evolution of recombination.</title>
        <authorList>
            <person name="Ross J.A."/>
            <person name="Koboldt D.C."/>
            <person name="Staisch J.E."/>
            <person name="Chamberlin H.M."/>
            <person name="Gupta B.P."/>
            <person name="Miller R.D."/>
            <person name="Baird S.E."/>
            <person name="Haag E.S."/>
        </authorList>
    </citation>
    <scope>NUCLEOTIDE SEQUENCE [LARGE SCALE GENOMIC DNA]</scope>
    <source>
        <strain evidence="2 3">AF16</strain>
    </source>
</reference>
<accession>A8XJV5</accession>
<proteinExistence type="predicted"/>
<feature type="transmembrane region" description="Helical" evidence="1">
    <location>
        <begin position="173"/>
        <end position="205"/>
    </location>
</feature>
<evidence type="ECO:0000313" key="4">
    <source>
        <dbReference type="WormBase" id="CBG14379"/>
    </source>
</evidence>
<dbReference type="HOGENOM" id="CLU_072404_0_0_1"/>
<organism evidence="2 3">
    <name type="scientific">Caenorhabditis briggsae</name>
    <dbReference type="NCBI Taxonomy" id="6238"/>
    <lineage>
        <taxon>Eukaryota</taxon>
        <taxon>Metazoa</taxon>
        <taxon>Ecdysozoa</taxon>
        <taxon>Nematoda</taxon>
        <taxon>Chromadorea</taxon>
        <taxon>Rhabditida</taxon>
        <taxon>Rhabditina</taxon>
        <taxon>Rhabditomorpha</taxon>
        <taxon>Rhabditoidea</taxon>
        <taxon>Rhabditidae</taxon>
        <taxon>Peloderinae</taxon>
        <taxon>Caenorhabditis</taxon>
    </lineage>
</organism>
<keyword evidence="1" id="KW-1133">Transmembrane helix</keyword>
<dbReference type="EMBL" id="HE600983">
    <property type="protein sequence ID" value="CAP32931.2"/>
    <property type="molecule type" value="Genomic_DNA"/>
</dbReference>
<reference evidence="2 3" key="1">
    <citation type="journal article" date="2003" name="PLoS Biol.">
        <title>The genome sequence of Caenorhabditis briggsae: a platform for comparative genomics.</title>
        <authorList>
            <person name="Stein L.D."/>
            <person name="Bao Z."/>
            <person name="Blasiar D."/>
            <person name="Blumenthal T."/>
            <person name="Brent M.R."/>
            <person name="Chen N."/>
            <person name="Chinwalla A."/>
            <person name="Clarke L."/>
            <person name="Clee C."/>
            <person name="Coghlan A."/>
            <person name="Coulson A."/>
            <person name="D'Eustachio P."/>
            <person name="Fitch D.H."/>
            <person name="Fulton L.A."/>
            <person name="Fulton R.E."/>
            <person name="Griffiths-Jones S."/>
            <person name="Harris T.W."/>
            <person name="Hillier L.W."/>
            <person name="Kamath R."/>
            <person name="Kuwabara P.E."/>
            <person name="Mardis E.R."/>
            <person name="Marra M.A."/>
            <person name="Miner T.L."/>
            <person name="Minx P."/>
            <person name="Mullikin J.C."/>
            <person name="Plumb R.W."/>
            <person name="Rogers J."/>
            <person name="Schein J.E."/>
            <person name="Sohrmann M."/>
            <person name="Spieth J."/>
            <person name="Stajich J.E."/>
            <person name="Wei C."/>
            <person name="Willey D."/>
            <person name="Wilson R.K."/>
            <person name="Durbin R."/>
            <person name="Waterston R.H."/>
        </authorList>
    </citation>
    <scope>NUCLEOTIDE SEQUENCE [LARGE SCALE GENOMIC DNA]</scope>
    <source>
        <strain evidence="2 3">AF16</strain>
    </source>
</reference>
<dbReference type="PANTHER" id="PTHR31552">
    <property type="entry name" value="SERPENTINE RECEPTOR CLASS GAMMA"/>
    <property type="match status" value="1"/>
</dbReference>
<dbReference type="Pfam" id="PF10323">
    <property type="entry name" value="7TM_GPCR_Srv"/>
    <property type="match status" value="1"/>
</dbReference>